<reference evidence="2 3" key="1">
    <citation type="submission" date="2016-10" db="EMBL/GenBank/DDBJ databases">
        <title>Genome sequence of the basidiomycete white-rot fungus Trametes pubescens.</title>
        <authorList>
            <person name="Makela M.R."/>
            <person name="Granchi Z."/>
            <person name="Peng M."/>
            <person name="De Vries R.P."/>
            <person name="Grigoriev I."/>
            <person name="Riley R."/>
            <person name="Hilden K."/>
        </authorList>
    </citation>
    <scope>NUCLEOTIDE SEQUENCE [LARGE SCALE GENOMIC DNA]</scope>
    <source>
        <strain evidence="2 3">FBCC735</strain>
    </source>
</reference>
<keyword evidence="3" id="KW-1185">Reference proteome</keyword>
<protein>
    <submittedName>
        <fullName evidence="2">Uncharacterized protein</fullName>
    </submittedName>
</protein>
<feature type="compositionally biased region" description="Basic and acidic residues" evidence="1">
    <location>
        <begin position="1"/>
        <end position="10"/>
    </location>
</feature>
<gene>
    <name evidence="2" type="ORF">TRAPUB_11310</name>
</gene>
<feature type="region of interest" description="Disordered" evidence="1">
    <location>
        <begin position="1"/>
        <end position="23"/>
    </location>
</feature>
<dbReference type="EMBL" id="MNAD01000519">
    <property type="protein sequence ID" value="OJT12133.1"/>
    <property type="molecule type" value="Genomic_DNA"/>
</dbReference>
<comment type="caution">
    <text evidence="2">The sequence shown here is derived from an EMBL/GenBank/DDBJ whole genome shotgun (WGS) entry which is preliminary data.</text>
</comment>
<accession>A0A1M2VX33</accession>
<name>A0A1M2VX33_TRAPU</name>
<dbReference type="Proteomes" id="UP000184267">
    <property type="component" value="Unassembled WGS sequence"/>
</dbReference>
<sequence length="64" mass="6840">MKDLADRVFSELDPGPEVSAQAGEDTAADITYLLMSLCPKAMVKPSQSPYTTYGVTPNPTASNF</sequence>
<evidence type="ECO:0000313" key="2">
    <source>
        <dbReference type="EMBL" id="OJT12133.1"/>
    </source>
</evidence>
<evidence type="ECO:0000256" key="1">
    <source>
        <dbReference type="SAM" id="MobiDB-lite"/>
    </source>
</evidence>
<organism evidence="2 3">
    <name type="scientific">Trametes pubescens</name>
    <name type="common">White-rot fungus</name>
    <dbReference type="NCBI Taxonomy" id="154538"/>
    <lineage>
        <taxon>Eukaryota</taxon>
        <taxon>Fungi</taxon>
        <taxon>Dikarya</taxon>
        <taxon>Basidiomycota</taxon>
        <taxon>Agaricomycotina</taxon>
        <taxon>Agaricomycetes</taxon>
        <taxon>Polyporales</taxon>
        <taxon>Polyporaceae</taxon>
        <taxon>Trametes</taxon>
    </lineage>
</organism>
<evidence type="ECO:0000313" key="3">
    <source>
        <dbReference type="Proteomes" id="UP000184267"/>
    </source>
</evidence>
<proteinExistence type="predicted"/>
<dbReference type="AlphaFoldDB" id="A0A1M2VX33"/>